<evidence type="ECO:0000313" key="1">
    <source>
        <dbReference type="EMBL" id="KEK17550.1"/>
    </source>
</evidence>
<reference evidence="1 2" key="1">
    <citation type="submission" date="2014-06" db="EMBL/GenBank/DDBJ databases">
        <title>Draft genome sequence of Bacillus manliponensis JCM 15802 (MCCC 1A00708).</title>
        <authorList>
            <person name="Lai Q."/>
            <person name="Liu Y."/>
            <person name="Shao Z."/>
        </authorList>
    </citation>
    <scope>NUCLEOTIDE SEQUENCE [LARGE SCALE GENOMIC DNA]</scope>
    <source>
        <strain evidence="1 2">JCM 15802</strain>
    </source>
</reference>
<keyword evidence="2" id="KW-1185">Reference proteome</keyword>
<proteinExistence type="predicted"/>
<dbReference type="Proteomes" id="UP000027822">
    <property type="component" value="Unassembled WGS sequence"/>
</dbReference>
<protein>
    <submittedName>
        <fullName evidence="1">Uncharacterized protein</fullName>
    </submittedName>
</protein>
<sequence length="91" mass="10970">MSILKEIYSKFPKVIQNEFDRNGVRLEAKIYNFFTEEKDDGEEKYMIYYIESTTRLFEIVYYPKSELCLYNSMTKFSIQKIKDQGGSNYEK</sequence>
<accession>A0A073JTB0</accession>
<organism evidence="1 2">
    <name type="scientific">Bacillus manliponensis</name>
    <dbReference type="NCBI Taxonomy" id="574376"/>
    <lineage>
        <taxon>Bacteria</taxon>
        <taxon>Bacillati</taxon>
        <taxon>Bacillota</taxon>
        <taxon>Bacilli</taxon>
        <taxon>Bacillales</taxon>
        <taxon>Bacillaceae</taxon>
        <taxon>Bacillus</taxon>
        <taxon>Bacillus cereus group</taxon>
    </lineage>
</organism>
<dbReference type="AlphaFoldDB" id="A0A073JTB0"/>
<name>A0A073JTB0_9BACI</name>
<dbReference type="STRING" id="574376.BAMA_12480"/>
<comment type="caution">
    <text evidence="1">The sequence shown here is derived from an EMBL/GenBank/DDBJ whole genome shotgun (WGS) entry which is preliminary data.</text>
</comment>
<evidence type="ECO:0000313" key="2">
    <source>
        <dbReference type="Proteomes" id="UP000027822"/>
    </source>
</evidence>
<dbReference type="EMBL" id="JOTN01000026">
    <property type="protein sequence ID" value="KEK17550.1"/>
    <property type="molecule type" value="Genomic_DNA"/>
</dbReference>
<gene>
    <name evidence="1" type="ORF">BAMA_12480</name>
</gene>
<dbReference type="RefSeq" id="WP_034643082.1">
    <property type="nucleotide sequence ID" value="NZ_CBCSJC010000001.1"/>
</dbReference>